<name>A0A2M8QFQ1_9CHLR</name>
<sequence>MTLSTSTLSTASDPLPIGEYVTDATRHTSYIIAAFDEGSHTNSRSRTYEAIVSDGSARLLLHEGLAPLDLAGAITLSEQLQQKPIPHVARLLPMFEMGWFDRVVRYYVPEVVAPDLMSVAWLNQQSKRQWEAWFEQLVEGLNALHQCGVALGLADDDTVLRHIGVNANGAHWRNLGTLVLLEDEPEAAYADVRALCSALAHTRLVEAQSHVRYAMRRAADPRERISAAMLLGRLQRAQADAAPRGDNLEAELGHATSAGMVRAENEDNVCAIEITPGPSDDDKPQRRPILLAVADGMGGVEAGEVASEIAIRTLVEAAQQFFASGKTHSSAEINAWVLHTVKDINDRIVAEGSRRGNQMGSTLAFALVVDDKAYLGNVGDSRIYLWRSQEDGPLVRLSKDHSLVQSLVDAGILRDEDRYTHPERSLIYRSLGDPKTGVSDAHEPVPLQPGDWLIVCSDGLWEMVRDEAMRDVLTFSSNAQIACDRLVDLANANGGEDNIAVAIGRFL</sequence>
<evidence type="ECO:0000259" key="1">
    <source>
        <dbReference type="PROSITE" id="PS51746"/>
    </source>
</evidence>
<dbReference type="GO" id="GO:0004722">
    <property type="term" value="F:protein serine/threonine phosphatase activity"/>
    <property type="evidence" value="ECO:0007669"/>
    <property type="project" value="InterPro"/>
</dbReference>
<dbReference type="InterPro" id="IPR001932">
    <property type="entry name" value="PPM-type_phosphatase-like_dom"/>
</dbReference>
<dbReference type="SUPFAM" id="SSF81606">
    <property type="entry name" value="PP2C-like"/>
    <property type="match status" value="1"/>
</dbReference>
<gene>
    <name evidence="2" type="ORF">CUN48_02710</name>
</gene>
<evidence type="ECO:0000313" key="2">
    <source>
        <dbReference type="EMBL" id="PJF48614.1"/>
    </source>
</evidence>
<evidence type="ECO:0000313" key="3">
    <source>
        <dbReference type="Proteomes" id="UP000230790"/>
    </source>
</evidence>
<dbReference type="PROSITE" id="PS51746">
    <property type="entry name" value="PPM_2"/>
    <property type="match status" value="1"/>
</dbReference>
<organism evidence="2 3">
    <name type="scientific">Candidatus Thermofonsia Clade 3 bacterium</name>
    <dbReference type="NCBI Taxonomy" id="2364212"/>
    <lineage>
        <taxon>Bacteria</taxon>
        <taxon>Bacillati</taxon>
        <taxon>Chloroflexota</taxon>
        <taxon>Candidatus Thermofontia</taxon>
        <taxon>Candidatus Thermofonsia Clade 3</taxon>
    </lineage>
</organism>
<feature type="domain" description="PPM-type phosphatase" evidence="1">
    <location>
        <begin position="251"/>
        <end position="506"/>
    </location>
</feature>
<dbReference type="Proteomes" id="UP000230790">
    <property type="component" value="Unassembled WGS sequence"/>
</dbReference>
<comment type="caution">
    <text evidence="2">The sequence shown here is derived from an EMBL/GenBank/DDBJ whole genome shotgun (WGS) entry which is preliminary data.</text>
</comment>
<reference evidence="2 3" key="1">
    <citation type="submission" date="2017-11" db="EMBL/GenBank/DDBJ databases">
        <title>Evolution of Phototrophy in the Chloroflexi Phylum Driven by Horizontal Gene Transfer.</title>
        <authorList>
            <person name="Ward L.M."/>
            <person name="Hemp J."/>
            <person name="Shih P.M."/>
            <person name="Mcglynn S.E."/>
            <person name="Fischer W."/>
        </authorList>
    </citation>
    <scope>NUCLEOTIDE SEQUENCE [LARGE SCALE GENOMIC DNA]</scope>
    <source>
        <strain evidence="2">JP3_7</strain>
    </source>
</reference>
<dbReference type="SMART" id="SM00331">
    <property type="entry name" value="PP2C_SIG"/>
    <property type="match status" value="1"/>
</dbReference>
<dbReference type="SMART" id="SM00332">
    <property type="entry name" value="PP2Cc"/>
    <property type="match status" value="1"/>
</dbReference>
<dbReference type="AlphaFoldDB" id="A0A2M8QFQ1"/>
<dbReference type="InterPro" id="IPR015655">
    <property type="entry name" value="PP2C"/>
</dbReference>
<dbReference type="CDD" id="cd00143">
    <property type="entry name" value="PP2Cc"/>
    <property type="match status" value="1"/>
</dbReference>
<dbReference type="EMBL" id="PGTN01000010">
    <property type="protein sequence ID" value="PJF48614.1"/>
    <property type="molecule type" value="Genomic_DNA"/>
</dbReference>
<dbReference type="PANTHER" id="PTHR47992">
    <property type="entry name" value="PROTEIN PHOSPHATASE"/>
    <property type="match status" value="1"/>
</dbReference>
<dbReference type="Gene3D" id="3.60.40.10">
    <property type="entry name" value="PPM-type phosphatase domain"/>
    <property type="match status" value="1"/>
</dbReference>
<proteinExistence type="predicted"/>
<dbReference type="Pfam" id="PF13672">
    <property type="entry name" value="PP2C_2"/>
    <property type="match status" value="1"/>
</dbReference>
<accession>A0A2M8QFQ1</accession>
<dbReference type="InterPro" id="IPR036457">
    <property type="entry name" value="PPM-type-like_dom_sf"/>
</dbReference>
<protein>
    <recommendedName>
        <fullName evidence="1">PPM-type phosphatase domain-containing protein</fullName>
    </recommendedName>
</protein>